<feature type="compositionally biased region" description="Basic residues" evidence="1">
    <location>
        <begin position="101"/>
        <end position="111"/>
    </location>
</feature>
<reference evidence="2 3" key="1">
    <citation type="submission" date="2021-01" db="EMBL/GenBank/DDBJ databases">
        <title>Chromosome-level genome assembly of a human fungal pathogen reveals clustering of transcriptionally co-regulated genes.</title>
        <authorList>
            <person name="Voorhies M."/>
            <person name="Cohen S."/>
            <person name="Shea T.P."/>
            <person name="Petrus S."/>
            <person name="Munoz J.F."/>
            <person name="Poplawski S."/>
            <person name="Goldman W.E."/>
            <person name="Michael T."/>
            <person name="Cuomo C.A."/>
            <person name="Sil A."/>
            <person name="Beyhan S."/>
        </authorList>
    </citation>
    <scope>NUCLEOTIDE SEQUENCE [LARGE SCALE GENOMIC DNA]</scope>
    <source>
        <strain evidence="2 3">G184AR</strain>
    </source>
</reference>
<name>A0A8H7Z3I6_AJECA</name>
<organism evidence="2 3">
    <name type="scientific">Ajellomyces capsulatus</name>
    <name type="common">Darling's disease fungus</name>
    <name type="synonym">Histoplasma capsulatum</name>
    <dbReference type="NCBI Taxonomy" id="5037"/>
    <lineage>
        <taxon>Eukaryota</taxon>
        <taxon>Fungi</taxon>
        <taxon>Dikarya</taxon>
        <taxon>Ascomycota</taxon>
        <taxon>Pezizomycotina</taxon>
        <taxon>Eurotiomycetes</taxon>
        <taxon>Eurotiomycetidae</taxon>
        <taxon>Onygenales</taxon>
        <taxon>Ajellomycetaceae</taxon>
        <taxon>Histoplasma</taxon>
    </lineage>
</organism>
<evidence type="ECO:0000313" key="3">
    <source>
        <dbReference type="Proteomes" id="UP000670092"/>
    </source>
</evidence>
<proteinExistence type="predicted"/>
<feature type="region of interest" description="Disordered" evidence="1">
    <location>
        <begin position="83"/>
        <end position="111"/>
    </location>
</feature>
<dbReference type="AlphaFoldDB" id="A0A8H7Z3I6"/>
<sequence length="111" mass="12386">MRTNWQNEEPGNNHQDNMGYDGARMFLIREVAHGARAVGRCWAIIVTAMFAGAVRSTTITIHIHLHTMPGIVAMRDYSDRQKQEVAESSIGSYEGCGGPQHGRHRVPKERG</sequence>
<evidence type="ECO:0000256" key="1">
    <source>
        <dbReference type="SAM" id="MobiDB-lite"/>
    </source>
</evidence>
<protein>
    <submittedName>
        <fullName evidence="2">Uncharacterized protein</fullName>
    </submittedName>
</protein>
<accession>A0A8H7Z3I6</accession>
<dbReference type="VEuPathDB" id="FungiDB:I7I52_01521"/>
<dbReference type="OrthoDB" id="4005299at2759"/>
<dbReference type="EMBL" id="JAEVHI010000001">
    <property type="protein sequence ID" value="KAG5303505.1"/>
    <property type="molecule type" value="Genomic_DNA"/>
</dbReference>
<comment type="caution">
    <text evidence="2">The sequence shown here is derived from an EMBL/GenBank/DDBJ whole genome shotgun (WGS) entry which is preliminary data.</text>
</comment>
<gene>
    <name evidence="2" type="ORF">I7I52_01521</name>
</gene>
<dbReference type="Proteomes" id="UP000670092">
    <property type="component" value="Unassembled WGS sequence"/>
</dbReference>
<evidence type="ECO:0000313" key="2">
    <source>
        <dbReference type="EMBL" id="KAG5303505.1"/>
    </source>
</evidence>